<feature type="signal peptide" evidence="1">
    <location>
        <begin position="1"/>
        <end position="17"/>
    </location>
</feature>
<gene>
    <name evidence="2" type="ORF">JI435_031780</name>
</gene>
<evidence type="ECO:0000313" key="3">
    <source>
        <dbReference type="Proteomes" id="UP000663193"/>
    </source>
</evidence>
<dbReference type="EMBL" id="CP069027">
    <property type="protein sequence ID" value="QRC95497.1"/>
    <property type="molecule type" value="Genomic_DNA"/>
</dbReference>
<dbReference type="Proteomes" id="UP000663193">
    <property type="component" value="Chromosome 5"/>
</dbReference>
<keyword evidence="1" id="KW-0732">Signal</keyword>
<reference evidence="3" key="1">
    <citation type="journal article" date="2021" name="BMC Genomics">
        <title>Chromosome-level genome assembly and manually-curated proteome of model necrotroph Parastagonospora nodorum Sn15 reveals a genome-wide trove of candidate effector homologs, and redundancy of virulence-related functions within an accessory chromosome.</title>
        <authorList>
            <person name="Bertazzoni S."/>
            <person name="Jones D.A.B."/>
            <person name="Phan H.T."/>
            <person name="Tan K.-C."/>
            <person name="Hane J.K."/>
        </authorList>
    </citation>
    <scope>NUCLEOTIDE SEQUENCE [LARGE SCALE GENOMIC DNA]</scope>
    <source>
        <strain evidence="3">SN15 / ATCC MYA-4574 / FGSC 10173)</strain>
    </source>
</reference>
<dbReference type="VEuPathDB" id="FungiDB:JI435_031780"/>
<evidence type="ECO:0008006" key="4">
    <source>
        <dbReference type="Google" id="ProtNLM"/>
    </source>
</evidence>
<name>A0A7U2EZA9_PHANO</name>
<organism evidence="2 3">
    <name type="scientific">Phaeosphaeria nodorum (strain SN15 / ATCC MYA-4574 / FGSC 10173)</name>
    <name type="common">Glume blotch fungus</name>
    <name type="synonym">Parastagonospora nodorum</name>
    <dbReference type="NCBI Taxonomy" id="321614"/>
    <lineage>
        <taxon>Eukaryota</taxon>
        <taxon>Fungi</taxon>
        <taxon>Dikarya</taxon>
        <taxon>Ascomycota</taxon>
        <taxon>Pezizomycotina</taxon>
        <taxon>Dothideomycetes</taxon>
        <taxon>Pleosporomycetidae</taxon>
        <taxon>Pleosporales</taxon>
        <taxon>Pleosporineae</taxon>
        <taxon>Phaeosphaeriaceae</taxon>
        <taxon>Parastagonospora</taxon>
    </lineage>
</organism>
<dbReference type="AlphaFoldDB" id="A0A7U2EZA9"/>
<feature type="chain" id="PRO_5031104021" description="F-box domain-containing protein" evidence="1">
    <location>
        <begin position="18"/>
        <end position="595"/>
    </location>
</feature>
<dbReference type="OrthoDB" id="3800024at2759"/>
<protein>
    <recommendedName>
        <fullName evidence="4">F-box domain-containing protein</fullName>
    </recommendedName>
</protein>
<evidence type="ECO:0000256" key="1">
    <source>
        <dbReference type="SAM" id="SignalP"/>
    </source>
</evidence>
<evidence type="ECO:0000313" key="2">
    <source>
        <dbReference type="EMBL" id="QRC95497.1"/>
    </source>
</evidence>
<proteinExistence type="predicted"/>
<accession>A0A7U2EZA9</accession>
<sequence>MMSLLSWTLWLLSSLAGDPQVTQRRRMSDQGSTGWPIPPDICHIDRVSTEILCLICEELQPSHGEKEDLLALCLVSRRLYLVTTPYLYRNLRIDLTRASHIRLIQRLIHSGSQLASKIRWLTISGTEKQTDLQLQDIDLLFSRLVRLQEFAWNGSLDIPHHTLQTLRNRFPKAGLRIGALQTMLQGLPAPAPSHATLLHPGCKHLRAFHFLSLGSGSLYTGFKRDLIHMLHHNPQLCSLHLDTYLEPWDKSLRNDPELLNELHSGPLPRVSSLILATSLFTTGEIELCAQRGMFRRVLLLRVHNSKQFLSICARSLDIKDITFVPEHGLRFGGLIAQVDRLAGSKRPPFRKVRSLRYQTLEHMSSFTQHQPEMPWYLIAQMPRLNLLEHYPFLLLSSRTGPQLGATTTTGLKKLRDLVPGVQKIVVHISARPLQSRARLGIIRELATFERLNDVSLYLFAGNGYNCPAMLQQSMCRQIFQEFLAARKPTIHSQEPLTVIFKFVEPRLFTSSKWFTPDYRFTLTTSGTIEAFRRQDECVIVSLRMDRLTNDQLQSSGRMQKFARALNWDWRGYGRERERRESNADANATLWDIWAY</sequence>
<keyword evidence="3" id="KW-1185">Reference proteome</keyword>